<evidence type="ECO:0000313" key="3">
    <source>
        <dbReference type="EMBL" id="MDQ6413324.1"/>
    </source>
</evidence>
<evidence type="ECO:0000259" key="1">
    <source>
        <dbReference type="Pfam" id="PF13592"/>
    </source>
</evidence>
<evidence type="ECO:0000313" key="4">
    <source>
        <dbReference type="Proteomes" id="UP001209412"/>
    </source>
</evidence>
<keyword evidence="4" id="KW-1185">Reference proteome</keyword>
<sequence length="373" mass="41712">MPEIVYKYRQYQSDITAKVLPQITMRKHLDDAPLARRRALAAELLLNGEGISEVSRKARLSLPTVSKYKILIEKGGPEALARLRINGNVPRLDDASQSWLVSAIKHSPGLLGYPGPTWTISQLRELIFRRFGVQFSASHVGHLVRGYGLAYRLTYSTSEKASPATGRKSPSDVYAARRKIAAKMLLDGDSVEHVAKALNISVRTITKYKSMVVADGVEAVEQIKSSGRKATLGPEALEWLRATLEGSPMAHGYQTELWRNGDVQKLINEKFGIYHSSGHVRTLVGKLGLERRMRPPKQRTEKKHLTINDETLAWVAATVRESPRVHGIDADHWTNGRLRTVLHRRVGVDYSRGYIWEIATRAGVADLLTKLRS</sequence>
<dbReference type="SUPFAM" id="SSF46689">
    <property type="entry name" value="Homeodomain-like"/>
    <property type="match status" value="2"/>
</dbReference>
<dbReference type="InterPro" id="IPR009057">
    <property type="entry name" value="Homeodomain-like_sf"/>
</dbReference>
<evidence type="ECO:0000313" key="2">
    <source>
        <dbReference type="EMBL" id="MCX4151511.1"/>
    </source>
</evidence>
<accession>A0AAP5BNX9</accession>
<dbReference type="Proteomes" id="UP001209412">
    <property type="component" value="Unassembled WGS sequence"/>
</dbReference>
<feature type="domain" description="Winged helix-turn helix" evidence="1">
    <location>
        <begin position="116"/>
        <end position="162"/>
    </location>
</feature>
<name>A0AAP5BNX9_9BURK</name>
<organism evidence="3 5">
    <name type="scientific">Paraburkholderia madseniana</name>
    <dbReference type="NCBI Taxonomy" id="2599607"/>
    <lineage>
        <taxon>Bacteria</taxon>
        <taxon>Pseudomonadati</taxon>
        <taxon>Pseudomonadota</taxon>
        <taxon>Betaproteobacteria</taxon>
        <taxon>Burkholderiales</taxon>
        <taxon>Burkholderiaceae</taxon>
        <taxon>Paraburkholderia</taxon>
    </lineage>
</organism>
<proteinExistence type="predicted"/>
<dbReference type="EMBL" id="JAPKHW010000056">
    <property type="protein sequence ID" value="MCX4151511.1"/>
    <property type="molecule type" value="Genomic_DNA"/>
</dbReference>
<dbReference type="InterPro" id="IPR025959">
    <property type="entry name" value="Winged_HTH_dom"/>
</dbReference>
<dbReference type="RefSeq" id="WP_266261735.1">
    <property type="nucleotide sequence ID" value="NZ_JAMXWF010000056.1"/>
</dbReference>
<reference evidence="3" key="1">
    <citation type="submission" date="2022-06" db="EMBL/GenBank/DDBJ databases">
        <title>PHB producers.</title>
        <authorList>
            <person name="Besaury L."/>
        </authorList>
    </citation>
    <scope>NUCLEOTIDE SEQUENCE</scope>
    <source>
        <strain evidence="3 4">SEWS6</strain>
    </source>
</reference>
<evidence type="ECO:0000313" key="5">
    <source>
        <dbReference type="Proteomes" id="UP001242288"/>
    </source>
</evidence>
<dbReference type="AlphaFoldDB" id="A0AAP5BNX9"/>
<protein>
    <submittedName>
        <fullName evidence="3">Winged helix-turn-helix domain-containing protein</fullName>
    </submittedName>
</protein>
<dbReference type="EMBL" id="JAMXWF010000056">
    <property type="protein sequence ID" value="MDQ6413324.1"/>
    <property type="molecule type" value="Genomic_DNA"/>
</dbReference>
<dbReference type="Proteomes" id="UP001242288">
    <property type="component" value="Unassembled WGS sequence"/>
</dbReference>
<dbReference type="Pfam" id="PF13592">
    <property type="entry name" value="HTH_33"/>
    <property type="match status" value="1"/>
</dbReference>
<comment type="caution">
    <text evidence="3">The sequence shown here is derived from an EMBL/GenBank/DDBJ whole genome shotgun (WGS) entry which is preliminary data.</text>
</comment>
<gene>
    <name evidence="3" type="ORF">NIE36_40060</name>
    <name evidence="2" type="ORF">OSB80_40155</name>
</gene>